<gene>
    <name evidence="3" type="primary">LMP1</name>
    <name evidence="3" type="ORF">SNAT2548_LOCUS9674</name>
</gene>
<reference evidence="3" key="1">
    <citation type="submission" date="2021-02" db="EMBL/GenBank/DDBJ databases">
        <authorList>
            <person name="Dougan E. K."/>
            <person name="Rhodes N."/>
            <person name="Thang M."/>
            <person name="Chan C."/>
        </authorList>
    </citation>
    <scope>NUCLEOTIDE SEQUENCE</scope>
</reference>
<keyword evidence="2" id="KW-1133">Transmembrane helix</keyword>
<name>A0A812KZK4_9DINO</name>
<keyword evidence="2" id="KW-0472">Membrane</keyword>
<feature type="transmembrane region" description="Helical" evidence="2">
    <location>
        <begin position="491"/>
        <end position="509"/>
    </location>
</feature>
<protein>
    <submittedName>
        <fullName evidence="3">LMP1 protein</fullName>
    </submittedName>
</protein>
<comment type="caution">
    <text evidence="3">The sequence shown here is derived from an EMBL/GenBank/DDBJ whole genome shotgun (WGS) entry which is preliminary data.</text>
</comment>
<dbReference type="AlphaFoldDB" id="A0A812KZK4"/>
<accession>A0A812KZK4</accession>
<feature type="compositionally biased region" description="Polar residues" evidence="1">
    <location>
        <begin position="52"/>
        <end position="131"/>
    </location>
</feature>
<keyword evidence="2" id="KW-0812">Transmembrane</keyword>
<keyword evidence="4" id="KW-1185">Reference proteome</keyword>
<evidence type="ECO:0000313" key="4">
    <source>
        <dbReference type="Proteomes" id="UP000604046"/>
    </source>
</evidence>
<feature type="transmembrane region" description="Helical" evidence="2">
    <location>
        <begin position="347"/>
        <end position="370"/>
    </location>
</feature>
<evidence type="ECO:0000256" key="1">
    <source>
        <dbReference type="SAM" id="MobiDB-lite"/>
    </source>
</evidence>
<sequence length="604" mass="67594">MAPGRKQRRAERLQSWNEGRWYVQQSWKRSGREDWRSNGTSSSSQWEYSSSNGNRSMDYSSSNGSRSMDYSSSNGSRSMDYSSSNGSRSMDYSSSNGSRSMDYSSSNGSRPLDYSSSNGSRSLDHSSSNGSRPVEYSSSNGVSSFSTSTLESQLAREFETHKTLLLSQGPGDKNAGSDYDLISTLVKRAFVWKRHDLVKEAAEGDVEEVAAAVADAYALPALTKAAAQEELFRALVIAQSENLRTPSESNDDVAIAAVFDDIEDEEKEVDLETLDLGLFTASPGPALLFHQCVPVIWVTLINMWPELLSKYLQMIWCKPVSEQGGVVVQRLQPHPDVECWTGDHVPIAMIATVGLSVWCIGIPLLLYLAIWRLKDRNTQENYRTYGYFIDGFEPAYWWWDILVKRADVAIMMLVTYTSVADDEKAKLLIYPFISGGQLALTAWCRPFLNNQAEVLDFLEYILSSFRFLFFSGIALLLIFHSQETLRALASVLALTLVLMCLYFLLHVIAQAVRQASKDMEAEEEAATADVFRRQASTFSKSVNSSQKKQEVAAASGCTGRLKRWIVDHALPLVQESQDEKYWMEPPGRTCCGKHVILTQVRLKV</sequence>
<organism evidence="3 4">
    <name type="scientific">Symbiodinium natans</name>
    <dbReference type="NCBI Taxonomy" id="878477"/>
    <lineage>
        <taxon>Eukaryota</taxon>
        <taxon>Sar</taxon>
        <taxon>Alveolata</taxon>
        <taxon>Dinophyceae</taxon>
        <taxon>Suessiales</taxon>
        <taxon>Symbiodiniaceae</taxon>
        <taxon>Symbiodinium</taxon>
    </lineage>
</organism>
<proteinExistence type="predicted"/>
<dbReference type="Proteomes" id="UP000604046">
    <property type="component" value="Unassembled WGS sequence"/>
</dbReference>
<dbReference type="PANTHER" id="PTHR11319:SF35">
    <property type="entry name" value="OUTER MEMBRANE PROTEIN PMPC-RELATED"/>
    <property type="match status" value="1"/>
</dbReference>
<dbReference type="EMBL" id="CAJNDS010000771">
    <property type="protein sequence ID" value="CAE7232867.1"/>
    <property type="molecule type" value="Genomic_DNA"/>
</dbReference>
<dbReference type="OrthoDB" id="439237at2759"/>
<evidence type="ECO:0000313" key="3">
    <source>
        <dbReference type="EMBL" id="CAE7232867.1"/>
    </source>
</evidence>
<feature type="region of interest" description="Disordered" evidence="1">
    <location>
        <begin position="25"/>
        <end position="143"/>
    </location>
</feature>
<feature type="transmembrane region" description="Helical" evidence="2">
    <location>
        <begin position="460"/>
        <end position="479"/>
    </location>
</feature>
<feature type="compositionally biased region" description="Low complexity" evidence="1">
    <location>
        <begin position="41"/>
        <end position="51"/>
    </location>
</feature>
<dbReference type="PANTHER" id="PTHR11319">
    <property type="entry name" value="G PROTEIN-COUPLED RECEPTOR-RELATED"/>
    <property type="match status" value="1"/>
</dbReference>
<evidence type="ECO:0000256" key="2">
    <source>
        <dbReference type="SAM" id="Phobius"/>
    </source>
</evidence>